<comment type="similarity">
    <text evidence="1">Belongs to the D-alanine--D-alanine ligase family.</text>
</comment>
<feature type="domain" description="ATP-grasp" evidence="4">
    <location>
        <begin position="122"/>
        <end position="358"/>
    </location>
</feature>
<accession>A0ABT3QCN2</accession>
<dbReference type="SUPFAM" id="SSF56059">
    <property type="entry name" value="Glutathione synthetase ATP-binding domain-like"/>
    <property type="match status" value="1"/>
</dbReference>
<organism evidence="5 6">
    <name type="scientific">Acetobacter thailandicus</name>
    <dbReference type="NCBI Taxonomy" id="1502842"/>
    <lineage>
        <taxon>Bacteria</taxon>
        <taxon>Pseudomonadati</taxon>
        <taxon>Pseudomonadota</taxon>
        <taxon>Alphaproteobacteria</taxon>
        <taxon>Acetobacterales</taxon>
        <taxon>Acetobacteraceae</taxon>
        <taxon>Acetobacter</taxon>
    </lineage>
</organism>
<evidence type="ECO:0000256" key="3">
    <source>
        <dbReference type="PROSITE-ProRule" id="PRU00409"/>
    </source>
</evidence>
<dbReference type="PANTHER" id="PTHR23132:SF23">
    <property type="entry name" value="D-ALANINE--D-ALANINE LIGASE B"/>
    <property type="match status" value="1"/>
</dbReference>
<evidence type="ECO:0000313" key="5">
    <source>
        <dbReference type="EMBL" id="MCX2563025.1"/>
    </source>
</evidence>
<keyword evidence="3" id="KW-0547">Nucleotide-binding</keyword>
<protein>
    <submittedName>
        <fullName evidence="5">Biotin carboxylase</fullName>
    </submittedName>
</protein>
<dbReference type="Pfam" id="PF07478">
    <property type="entry name" value="Dala_Dala_lig_C"/>
    <property type="match status" value="1"/>
</dbReference>
<reference evidence="5 6" key="1">
    <citation type="submission" date="2022-11" db="EMBL/GenBank/DDBJ databases">
        <title>Genome sequencing of Acetobacter type strain.</title>
        <authorList>
            <person name="Heo J."/>
            <person name="Lee D."/>
            <person name="Han B.-H."/>
            <person name="Hong S.-B."/>
            <person name="Kwon S.-W."/>
        </authorList>
    </citation>
    <scope>NUCLEOTIDE SEQUENCE [LARGE SCALE GENOMIC DNA]</scope>
    <source>
        <strain evidence="5 6">KACC 21253</strain>
    </source>
</reference>
<dbReference type="PROSITE" id="PS50975">
    <property type="entry name" value="ATP_GRASP"/>
    <property type="match status" value="1"/>
</dbReference>
<sequence>MSKDTIAVLFQALPPPIVDGQRKTPKPGGYSDSGADIGFALCNGNLDVITPVSQPDPGRAMDWVFPDTDEGIASAIQNGATVLWANTVLFTGHPIEKVMKQVCIVGQLPSAVQNFDDKFHTNRLLAERGLPAARSFLLGDDNEAEITLSNLTEASLAQRNLIFPLMLKPIRGRGSQGVTRVKSLAALKSQATELLESGEFGTLLILEEYLDGEEVTVTVMPPKSPRPAGIKYAEASNIYWGLRPVCRFNHADGVAPYNGAVAVTQNSRAISAEELAQPEMVATMRACTKAAEIVEARAPIRIDCRAGRDGRYRLFDLNMKPNMTGNGRPGRENQDSLSAIAAEADGWTYLDLLKSILTAAWTE</sequence>
<evidence type="ECO:0000313" key="6">
    <source>
        <dbReference type="Proteomes" id="UP001301152"/>
    </source>
</evidence>
<keyword evidence="3" id="KW-0067">ATP-binding</keyword>
<evidence type="ECO:0000256" key="2">
    <source>
        <dbReference type="ARBA" id="ARBA00022598"/>
    </source>
</evidence>
<evidence type="ECO:0000256" key="1">
    <source>
        <dbReference type="ARBA" id="ARBA00010871"/>
    </source>
</evidence>
<dbReference type="InterPro" id="IPR011095">
    <property type="entry name" value="Dala_Dala_lig_C"/>
</dbReference>
<keyword evidence="2" id="KW-0436">Ligase</keyword>
<proteinExistence type="inferred from homology"/>
<dbReference type="PANTHER" id="PTHR23132">
    <property type="entry name" value="D-ALANINE--D-ALANINE LIGASE"/>
    <property type="match status" value="1"/>
</dbReference>
<dbReference type="Proteomes" id="UP001301152">
    <property type="component" value="Unassembled WGS sequence"/>
</dbReference>
<gene>
    <name evidence="5" type="ORF">OQ497_03450</name>
</gene>
<dbReference type="EMBL" id="JAPIUZ010000001">
    <property type="protein sequence ID" value="MCX2563025.1"/>
    <property type="molecule type" value="Genomic_DNA"/>
</dbReference>
<dbReference type="InterPro" id="IPR011761">
    <property type="entry name" value="ATP-grasp"/>
</dbReference>
<comment type="caution">
    <text evidence="5">The sequence shown here is derived from an EMBL/GenBank/DDBJ whole genome shotgun (WGS) entry which is preliminary data.</text>
</comment>
<dbReference type="Gene3D" id="3.30.470.20">
    <property type="entry name" value="ATP-grasp fold, B domain"/>
    <property type="match status" value="1"/>
</dbReference>
<keyword evidence="6" id="KW-1185">Reference proteome</keyword>
<evidence type="ECO:0000259" key="4">
    <source>
        <dbReference type="PROSITE" id="PS50975"/>
    </source>
</evidence>
<dbReference type="Gene3D" id="3.30.1490.20">
    <property type="entry name" value="ATP-grasp fold, A domain"/>
    <property type="match status" value="1"/>
</dbReference>
<name>A0ABT3QCN2_9PROT</name>
<dbReference type="InterPro" id="IPR013815">
    <property type="entry name" value="ATP_grasp_subdomain_1"/>
</dbReference>
<dbReference type="RefSeq" id="WP_173560300.1">
    <property type="nucleotide sequence ID" value="NZ_JAPIUZ010000001.1"/>
</dbReference>